<feature type="transmembrane region" description="Helical" evidence="1">
    <location>
        <begin position="142"/>
        <end position="166"/>
    </location>
</feature>
<dbReference type="STRING" id="525245.HMPREF0044_0218"/>
<feature type="transmembrane region" description="Helical" evidence="1">
    <location>
        <begin position="60"/>
        <end position="78"/>
    </location>
</feature>
<dbReference type="HOGENOM" id="CLU_1159152_0_0_11"/>
<keyword evidence="1" id="KW-0812">Transmembrane</keyword>
<keyword evidence="1" id="KW-0472">Membrane</keyword>
<feature type="transmembrane region" description="Helical" evidence="1">
    <location>
        <begin position="90"/>
        <end position="108"/>
    </location>
</feature>
<feature type="transmembrane region" description="Helical" evidence="1">
    <location>
        <begin position="178"/>
        <end position="201"/>
    </location>
</feature>
<dbReference type="AlphaFoldDB" id="C0VYH8"/>
<protein>
    <recommendedName>
        <fullName evidence="4">DUF998 domain-containing protein</fullName>
    </recommendedName>
</protein>
<dbReference type="EMBL" id="ACFG01000004">
    <property type="protein sequence ID" value="EEH64481.1"/>
    <property type="molecule type" value="Genomic_DNA"/>
</dbReference>
<evidence type="ECO:0000256" key="1">
    <source>
        <dbReference type="SAM" id="Phobius"/>
    </source>
</evidence>
<dbReference type="Proteomes" id="UP000010301">
    <property type="component" value="Unassembled WGS sequence"/>
</dbReference>
<comment type="caution">
    <text evidence="2">The sequence shown here is derived from an EMBL/GenBank/DDBJ whole genome shotgun (WGS) entry which is preliminary data.</text>
</comment>
<gene>
    <name evidence="2" type="ORF">HMPREF0044_0218</name>
</gene>
<keyword evidence="3" id="KW-1185">Reference proteome</keyword>
<name>C0VYH8_9ACTO</name>
<accession>C0VYH8</accession>
<evidence type="ECO:0000313" key="2">
    <source>
        <dbReference type="EMBL" id="EEH64481.1"/>
    </source>
</evidence>
<feature type="transmembrane region" description="Helical" evidence="1">
    <location>
        <begin position="207"/>
        <end position="228"/>
    </location>
</feature>
<evidence type="ECO:0008006" key="4">
    <source>
        <dbReference type="Google" id="ProtNLM"/>
    </source>
</evidence>
<proteinExistence type="predicted"/>
<reference evidence="2 3" key="1">
    <citation type="submission" date="2009-01" db="EMBL/GenBank/DDBJ databases">
        <authorList>
            <person name="Qin X."/>
            <person name="Bachman B."/>
            <person name="Battles P."/>
            <person name="Bell A."/>
            <person name="Bess C."/>
            <person name="Bickham C."/>
            <person name="Chaboub L."/>
            <person name="Chen D."/>
            <person name="Coyle M."/>
            <person name="Deiros D.R."/>
            <person name="Dinh H."/>
            <person name="Forbes L."/>
            <person name="Fowler G."/>
            <person name="Francisco L."/>
            <person name="Fu Q."/>
            <person name="Gubbala S."/>
            <person name="Hale W."/>
            <person name="Han Y."/>
            <person name="Hemphill L."/>
            <person name="Highlander S.K."/>
            <person name="Hirani K."/>
            <person name="Hogues M."/>
            <person name="Jackson L."/>
            <person name="Jakkamsetti A."/>
            <person name="Javaid M."/>
            <person name="Jiang H."/>
            <person name="Korchina V."/>
            <person name="Kovar C."/>
            <person name="Lara F."/>
            <person name="Lee S."/>
            <person name="Mata R."/>
            <person name="Mathew T."/>
            <person name="Moen C."/>
            <person name="Morales K."/>
            <person name="Munidasa M."/>
            <person name="Nazareth L."/>
            <person name="Ngo R."/>
            <person name="Nguyen L."/>
            <person name="Okwuonu G."/>
            <person name="Ongeri F."/>
            <person name="Patil S."/>
            <person name="Petrosino J."/>
            <person name="Pham C."/>
            <person name="Pham P."/>
            <person name="Pu L.-L."/>
            <person name="Puazo M."/>
            <person name="Raj R."/>
            <person name="Reid J."/>
            <person name="Rouhana J."/>
            <person name="Saada N."/>
            <person name="Shang Y."/>
            <person name="Simmons D."/>
            <person name="Thornton R."/>
            <person name="Warren J."/>
            <person name="Weissenberger G."/>
            <person name="Zhang J."/>
            <person name="Zhang L."/>
            <person name="Zhou C."/>
            <person name="Zhu D."/>
            <person name="Muzny D."/>
            <person name="Worley K."/>
            <person name="Gibbs R."/>
        </authorList>
    </citation>
    <scope>NUCLEOTIDE SEQUENCE [LARGE SCALE GENOMIC DNA]</scope>
    <source>
        <strain evidence="2 3">DSM 15436</strain>
    </source>
</reference>
<dbReference type="Pfam" id="PF06197">
    <property type="entry name" value="DUF998"/>
    <property type="match status" value="1"/>
</dbReference>
<sequence length="239" mass="26677">MFKTAFHLRYVFVLLGGFLYISWPLGWFWYPSFFKARTFYLSELASLSQPTSGVFRTVDFLSGLFVLLGAVLVFLSFPRASHQGTFLVKMLWVGVGLFGLATVFDSFFPMSCSPTAEATCNQEFLDFARPFTDTAHEFSSSFAQLGIITALVSACILFFARGYVLTNSTGYTFTQLPVFTRVYTVFTLGTSLLLAAAPFVSFLPINVFQPLGVTAWALWVAFCSRFFFPADKHVPVAEV</sequence>
<dbReference type="InterPro" id="IPR009339">
    <property type="entry name" value="DUF998"/>
</dbReference>
<keyword evidence="1" id="KW-1133">Transmembrane helix</keyword>
<evidence type="ECO:0000313" key="3">
    <source>
        <dbReference type="Proteomes" id="UP000010301"/>
    </source>
</evidence>
<feature type="transmembrane region" description="Helical" evidence="1">
    <location>
        <begin position="12"/>
        <end position="30"/>
    </location>
</feature>
<organism evidence="2 3">
    <name type="scientific">Gleimia coleocanis DSM 15436</name>
    <dbReference type="NCBI Taxonomy" id="525245"/>
    <lineage>
        <taxon>Bacteria</taxon>
        <taxon>Bacillati</taxon>
        <taxon>Actinomycetota</taxon>
        <taxon>Actinomycetes</taxon>
        <taxon>Actinomycetales</taxon>
        <taxon>Actinomycetaceae</taxon>
        <taxon>Gleimia</taxon>
    </lineage>
</organism>